<evidence type="ECO:0000313" key="3">
    <source>
        <dbReference type="Proteomes" id="UP000199659"/>
    </source>
</evidence>
<evidence type="ECO:0000313" key="2">
    <source>
        <dbReference type="EMBL" id="SFS08919.1"/>
    </source>
</evidence>
<dbReference type="InterPro" id="IPR003439">
    <property type="entry name" value="ABC_transporter-like_ATP-bd"/>
</dbReference>
<feature type="domain" description="ABC transporter" evidence="1">
    <location>
        <begin position="41"/>
        <end position="87"/>
    </location>
</feature>
<dbReference type="PANTHER" id="PTHR46743:SF2">
    <property type="entry name" value="TEICHOIC ACIDS EXPORT ATP-BINDING PROTEIN TAGH"/>
    <property type="match status" value="1"/>
</dbReference>
<gene>
    <name evidence="2" type="ORF">SAMN05661086_03697</name>
</gene>
<dbReference type="Pfam" id="PF00005">
    <property type="entry name" value="ABC_tran"/>
    <property type="match status" value="1"/>
</dbReference>
<proteinExistence type="predicted"/>
<evidence type="ECO:0000259" key="1">
    <source>
        <dbReference type="Pfam" id="PF00005"/>
    </source>
</evidence>
<reference evidence="2 3" key="1">
    <citation type="submission" date="2016-10" db="EMBL/GenBank/DDBJ databases">
        <authorList>
            <person name="de Groot N.N."/>
        </authorList>
    </citation>
    <scope>NUCLEOTIDE SEQUENCE [LARGE SCALE GENOMIC DNA]</scope>
    <source>
        <strain evidence="2 3">743A</strain>
    </source>
</reference>
<dbReference type="STRING" id="37658.SAMN05661086_03697"/>
<keyword evidence="3" id="KW-1185">Reference proteome</keyword>
<dbReference type="SUPFAM" id="SSF52540">
    <property type="entry name" value="P-loop containing nucleoside triphosphate hydrolases"/>
    <property type="match status" value="1"/>
</dbReference>
<dbReference type="GO" id="GO:0016887">
    <property type="term" value="F:ATP hydrolysis activity"/>
    <property type="evidence" value="ECO:0007669"/>
    <property type="project" value="InterPro"/>
</dbReference>
<dbReference type="InterPro" id="IPR050683">
    <property type="entry name" value="Bact_Polysacc_Export_ATP-bd"/>
</dbReference>
<name>A0A1I6LZL0_9FIRM</name>
<protein>
    <submittedName>
        <fullName evidence="2">ABC transporter</fullName>
    </submittedName>
</protein>
<dbReference type="GO" id="GO:0005524">
    <property type="term" value="F:ATP binding"/>
    <property type="evidence" value="ECO:0007669"/>
    <property type="project" value="InterPro"/>
</dbReference>
<dbReference type="InterPro" id="IPR027417">
    <property type="entry name" value="P-loop_NTPase"/>
</dbReference>
<dbReference type="AlphaFoldDB" id="A0A1I6LZL0"/>
<sequence length="97" mass="10794">MQLIISLNNVIKEFKLVKRHEGLQGSIHALFTRQYNIIQAVNNISMQVMSGEIVGYLGPNDAGKSTMIKMMPGVLEPTLSEILVDNIILYKTGHGMH</sequence>
<accession>A0A1I6LZL0</accession>
<dbReference type="OrthoDB" id="9804819at2"/>
<dbReference type="EMBL" id="FOYZ01000028">
    <property type="protein sequence ID" value="SFS08919.1"/>
    <property type="molecule type" value="Genomic_DNA"/>
</dbReference>
<dbReference type="Proteomes" id="UP000199659">
    <property type="component" value="Unassembled WGS sequence"/>
</dbReference>
<dbReference type="PANTHER" id="PTHR46743">
    <property type="entry name" value="TEICHOIC ACIDS EXPORT ATP-BINDING PROTEIN TAGH"/>
    <property type="match status" value="1"/>
</dbReference>
<organism evidence="2 3">
    <name type="scientific">Anaeromicropila populeti</name>
    <dbReference type="NCBI Taxonomy" id="37658"/>
    <lineage>
        <taxon>Bacteria</taxon>
        <taxon>Bacillati</taxon>
        <taxon>Bacillota</taxon>
        <taxon>Clostridia</taxon>
        <taxon>Lachnospirales</taxon>
        <taxon>Lachnospiraceae</taxon>
        <taxon>Anaeromicropila</taxon>
    </lineage>
</organism>
<dbReference type="Gene3D" id="3.40.50.300">
    <property type="entry name" value="P-loop containing nucleotide triphosphate hydrolases"/>
    <property type="match status" value="1"/>
</dbReference>